<dbReference type="SUPFAM" id="SSF54593">
    <property type="entry name" value="Glyoxalase/Bleomycin resistance protein/Dihydroxybiphenyl dioxygenase"/>
    <property type="match status" value="1"/>
</dbReference>
<dbReference type="InterPro" id="IPR037523">
    <property type="entry name" value="VOC_core"/>
</dbReference>
<keyword evidence="3" id="KW-1185">Reference proteome</keyword>
<feature type="domain" description="VOC" evidence="1">
    <location>
        <begin position="15"/>
        <end position="159"/>
    </location>
</feature>
<reference evidence="3" key="1">
    <citation type="submission" date="2018-09" db="EMBL/GenBank/DDBJ databases">
        <authorList>
            <person name="Zhu H."/>
        </authorList>
    </citation>
    <scope>NUCLEOTIDE SEQUENCE [LARGE SCALE GENOMIC DNA]</scope>
    <source>
        <strain evidence="3">K1R23-30</strain>
    </source>
</reference>
<protein>
    <recommendedName>
        <fullName evidence="1">VOC domain-containing protein</fullName>
    </recommendedName>
</protein>
<dbReference type="OrthoDB" id="7502352at2"/>
<dbReference type="AlphaFoldDB" id="A0A3A3FGR4"/>
<evidence type="ECO:0000313" key="2">
    <source>
        <dbReference type="EMBL" id="RJF92586.1"/>
    </source>
</evidence>
<gene>
    <name evidence="2" type="ORF">D3871_28770</name>
</gene>
<name>A0A3A3FGR4_9BURK</name>
<proteinExistence type="predicted"/>
<comment type="caution">
    <text evidence="2">The sequence shown here is derived from an EMBL/GenBank/DDBJ whole genome shotgun (WGS) entry which is preliminary data.</text>
</comment>
<evidence type="ECO:0000313" key="3">
    <source>
        <dbReference type="Proteomes" id="UP000265955"/>
    </source>
</evidence>
<accession>A0A3A3FGR4</accession>
<evidence type="ECO:0000259" key="1">
    <source>
        <dbReference type="PROSITE" id="PS51819"/>
    </source>
</evidence>
<dbReference type="InterPro" id="IPR029068">
    <property type="entry name" value="Glyas_Bleomycin-R_OHBP_Dase"/>
</dbReference>
<dbReference type="Pfam" id="PF13669">
    <property type="entry name" value="Glyoxalase_4"/>
    <property type="match status" value="1"/>
</dbReference>
<dbReference type="Gene3D" id="3.10.180.10">
    <property type="entry name" value="2,3-Dihydroxybiphenyl 1,2-Dioxygenase, domain 1"/>
    <property type="match status" value="1"/>
</dbReference>
<organism evidence="2 3">
    <name type="scientific">Noviherbaspirillum saxi</name>
    <dbReference type="NCBI Taxonomy" id="2320863"/>
    <lineage>
        <taxon>Bacteria</taxon>
        <taxon>Pseudomonadati</taxon>
        <taxon>Pseudomonadota</taxon>
        <taxon>Betaproteobacteria</taxon>
        <taxon>Burkholderiales</taxon>
        <taxon>Oxalobacteraceae</taxon>
        <taxon>Noviherbaspirillum</taxon>
    </lineage>
</organism>
<dbReference type="EMBL" id="QYUO01000003">
    <property type="protein sequence ID" value="RJF92586.1"/>
    <property type="molecule type" value="Genomic_DNA"/>
</dbReference>
<dbReference type="Proteomes" id="UP000265955">
    <property type="component" value="Unassembled WGS sequence"/>
</dbReference>
<dbReference type="PROSITE" id="PS51819">
    <property type="entry name" value="VOC"/>
    <property type="match status" value="1"/>
</dbReference>
<dbReference type="RefSeq" id="WP_119772551.1">
    <property type="nucleotide sequence ID" value="NZ_QYUO01000003.1"/>
</dbReference>
<sequence length="175" mass="19754">MKLANQMTLAAYLGNFFQLAYVTNDLEKAIDYFRNELEIKEFTRFESTMDVLAQGVREQAQIKVGLARVNDTQIEIIEPVSGAVDIYRNALPATEGFALVFHHLGFKVHGDDEKWQQALETVRAKGHAFCVLGEVAPIVKFGYIDMREELGHFVELVQFSSDLQAQMDQLPNQAA</sequence>